<name>A0A4Z2J3N2_9TELE</name>
<reference evidence="1 2" key="1">
    <citation type="submission" date="2019-03" db="EMBL/GenBank/DDBJ databases">
        <title>First draft genome of Liparis tanakae, snailfish: a comprehensive survey of snailfish specific genes.</title>
        <authorList>
            <person name="Kim W."/>
            <person name="Song I."/>
            <person name="Jeong J.-H."/>
            <person name="Kim D."/>
            <person name="Kim S."/>
            <person name="Ryu S."/>
            <person name="Song J.Y."/>
            <person name="Lee S.K."/>
        </authorList>
    </citation>
    <scope>NUCLEOTIDE SEQUENCE [LARGE SCALE GENOMIC DNA]</scope>
    <source>
        <tissue evidence="1">Muscle</tissue>
    </source>
</reference>
<proteinExistence type="predicted"/>
<protein>
    <submittedName>
        <fullName evidence="1">Uncharacterized protein</fullName>
    </submittedName>
</protein>
<evidence type="ECO:0000313" key="2">
    <source>
        <dbReference type="Proteomes" id="UP000314294"/>
    </source>
</evidence>
<accession>A0A4Z2J3N2</accession>
<evidence type="ECO:0000313" key="1">
    <source>
        <dbReference type="EMBL" id="TNN84810.1"/>
    </source>
</evidence>
<keyword evidence="2" id="KW-1185">Reference proteome</keyword>
<dbReference type="Proteomes" id="UP000314294">
    <property type="component" value="Unassembled WGS sequence"/>
</dbReference>
<gene>
    <name evidence="1" type="ORF">EYF80_004855</name>
</gene>
<dbReference type="AlphaFoldDB" id="A0A4Z2J3N2"/>
<comment type="caution">
    <text evidence="1">The sequence shown here is derived from an EMBL/GenBank/DDBJ whole genome shotgun (WGS) entry which is preliminary data.</text>
</comment>
<sequence length="95" mass="9948">MRGAMYCVAVSIRWGADVKSSSSSAVAGLSVSVWTPLVPPGPVKPGQIHMCVQRSPAGCIWKETGITGQDKVFCSGTRCPLLPVYRAAAEGLPLC</sequence>
<dbReference type="EMBL" id="SRLO01000024">
    <property type="protein sequence ID" value="TNN84810.1"/>
    <property type="molecule type" value="Genomic_DNA"/>
</dbReference>
<organism evidence="1 2">
    <name type="scientific">Liparis tanakae</name>
    <name type="common">Tanaka's snailfish</name>
    <dbReference type="NCBI Taxonomy" id="230148"/>
    <lineage>
        <taxon>Eukaryota</taxon>
        <taxon>Metazoa</taxon>
        <taxon>Chordata</taxon>
        <taxon>Craniata</taxon>
        <taxon>Vertebrata</taxon>
        <taxon>Euteleostomi</taxon>
        <taxon>Actinopterygii</taxon>
        <taxon>Neopterygii</taxon>
        <taxon>Teleostei</taxon>
        <taxon>Neoteleostei</taxon>
        <taxon>Acanthomorphata</taxon>
        <taxon>Eupercaria</taxon>
        <taxon>Perciformes</taxon>
        <taxon>Cottioidei</taxon>
        <taxon>Cottales</taxon>
        <taxon>Liparidae</taxon>
        <taxon>Liparis</taxon>
    </lineage>
</organism>